<dbReference type="EMBL" id="BART01042329">
    <property type="protein sequence ID" value="GAH22287.1"/>
    <property type="molecule type" value="Genomic_DNA"/>
</dbReference>
<protein>
    <recommendedName>
        <fullName evidence="2">3,4-dihydroxy-2-butanone-4-phosphate synthase</fullName>
    </recommendedName>
</protein>
<dbReference type="GO" id="GO:0009231">
    <property type="term" value="P:riboflavin biosynthetic process"/>
    <property type="evidence" value="ECO:0007669"/>
    <property type="project" value="UniProtKB-UniPathway"/>
</dbReference>
<reference evidence="1" key="1">
    <citation type="journal article" date="2014" name="Front. Microbiol.">
        <title>High frequency of phylogenetically diverse reductive dehalogenase-homologous genes in deep subseafloor sedimentary metagenomes.</title>
        <authorList>
            <person name="Kawai M."/>
            <person name="Futagami T."/>
            <person name="Toyoda A."/>
            <person name="Takaki Y."/>
            <person name="Nishi S."/>
            <person name="Hori S."/>
            <person name="Arai W."/>
            <person name="Tsubouchi T."/>
            <person name="Morono Y."/>
            <person name="Uchiyama I."/>
            <person name="Ito T."/>
            <person name="Fujiyama A."/>
            <person name="Inagaki F."/>
            <person name="Takami H."/>
        </authorList>
    </citation>
    <scope>NUCLEOTIDE SEQUENCE</scope>
    <source>
        <strain evidence="1">Expedition CK06-06</strain>
    </source>
</reference>
<dbReference type="InterPro" id="IPR017945">
    <property type="entry name" value="DHBP_synth_RibB-like_a/b_dom"/>
</dbReference>
<accession>X1DQ11</accession>
<organism evidence="1">
    <name type="scientific">marine sediment metagenome</name>
    <dbReference type="NCBI Taxonomy" id="412755"/>
    <lineage>
        <taxon>unclassified sequences</taxon>
        <taxon>metagenomes</taxon>
        <taxon>ecological metagenomes</taxon>
    </lineage>
</organism>
<dbReference type="Gene3D" id="3.90.870.10">
    <property type="entry name" value="DHBP synthase"/>
    <property type="match status" value="1"/>
</dbReference>
<evidence type="ECO:0000313" key="1">
    <source>
        <dbReference type="EMBL" id="GAH22287.1"/>
    </source>
</evidence>
<dbReference type="AlphaFoldDB" id="X1DQ11"/>
<proteinExistence type="predicted"/>
<dbReference type="Pfam" id="PF00926">
    <property type="entry name" value="DHBP_synthase"/>
    <property type="match status" value="1"/>
</dbReference>
<name>X1DQ11_9ZZZZ</name>
<feature type="non-terminal residue" evidence="1">
    <location>
        <position position="34"/>
    </location>
</feature>
<evidence type="ECO:0008006" key="2">
    <source>
        <dbReference type="Google" id="ProtNLM"/>
    </source>
</evidence>
<gene>
    <name evidence="1" type="ORF">S01H4_67362</name>
</gene>
<sequence>DEDREKEGDLVCAAEKVAPDTINFMAKFGRGLIC</sequence>
<dbReference type="InterPro" id="IPR000422">
    <property type="entry name" value="DHBP_synthase_RibB"/>
</dbReference>
<dbReference type="SUPFAM" id="SSF55821">
    <property type="entry name" value="YrdC/RibB"/>
    <property type="match status" value="1"/>
</dbReference>
<dbReference type="GO" id="GO:0008686">
    <property type="term" value="F:3,4-dihydroxy-2-butanone-4-phosphate synthase activity"/>
    <property type="evidence" value="ECO:0007669"/>
    <property type="project" value="InterPro"/>
</dbReference>
<feature type="non-terminal residue" evidence="1">
    <location>
        <position position="1"/>
    </location>
</feature>
<comment type="caution">
    <text evidence="1">The sequence shown here is derived from an EMBL/GenBank/DDBJ whole genome shotgun (WGS) entry which is preliminary data.</text>
</comment>
<dbReference type="UniPathway" id="UPA00275"/>